<evidence type="ECO:0000256" key="2">
    <source>
        <dbReference type="ARBA" id="ARBA00023125"/>
    </source>
</evidence>
<dbReference type="GO" id="GO:0003700">
    <property type="term" value="F:DNA-binding transcription factor activity"/>
    <property type="evidence" value="ECO:0007669"/>
    <property type="project" value="InterPro"/>
</dbReference>
<dbReference type="PROSITE" id="PS50987">
    <property type="entry name" value="HTH_ARSR_2"/>
    <property type="match status" value="1"/>
</dbReference>
<dbReference type="PANTHER" id="PTHR43132:SF6">
    <property type="entry name" value="HTH-TYPE TRANSCRIPTIONAL REPRESSOR CZRA"/>
    <property type="match status" value="1"/>
</dbReference>
<protein>
    <submittedName>
        <fullName evidence="5">Winged helix-turn-helix transcriptional regulator</fullName>
    </submittedName>
</protein>
<reference evidence="5 6" key="1">
    <citation type="submission" date="2019-07" db="EMBL/GenBank/DDBJ databases">
        <title>Genome sequencing for Ferrovibrio sp. K5.</title>
        <authorList>
            <person name="Park S.-J."/>
        </authorList>
    </citation>
    <scope>NUCLEOTIDE SEQUENCE [LARGE SCALE GENOMIC DNA]</scope>
    <source>
        <strain evidence="5 6">K5</strain>
    </source>
</reference>
<dbReference type="InterPro" id="IPR051011">
    <property type="entry name" value="Metal_resp_trans_reg"/>
</dbReference>
<dbReference type="SMART" id="SM00418">
    <property type="entry name" value="HTH_ARSR"/>
    <property type="match status" value="1"/>
</dbReference>
<dbReference type="GO" id="GO:0003677">
    <property type="term" value="F:DNA binding"/>
    <property type="evidence" value="ECO:0007669"/>
    <property type="project" value="UniProtKB-KW"/>
</dbReference>
<dbReference type="OrthoDB" id="9796124at2"/>
<keyword evidence="6" id="KW-1185">Reference proteome</keyword>
<dbReference type="Proteomes" id="UP000317496">
    <property type="component" value="Chromosome"/>
</dbReference>
<dbReference type="PRINTS" id="PR00778">
    <property type="entry name" value="HTHARSR"/>
</dbReference>
<dbReference type="InterPro" id="IPR036388">
    <property type="entry name" value="WH-like_DNA-bd_sf"/>
</dbReference>
<dbReference type="EMBL" id="CP041636">
    <property type="protein sequence ID" value="QDO99761.1"/>
    <property type="molecule type" value="Genomic_DNA"/>
</dbReference>
<evidence type="ECO:0000256" key="1">
    <source>
        <dbReference type="ARBA" id="ARBA00023015"/>
    </source>
</evidence>
<dbReference type="Gene3D" id="1.10.10.10">
    <property type="entry name" value="Winged helix-like DNA-binding domain superfamily/Winged helix DNA-binding domain"/>
    <property type="match status" value="1"/>
</dbReference>
<sequence>MRHLDSSHIHQLADMFRLLGDPSRLRLVVTLCGGALPATTAAEAAGLSPQLASHHLRLLKAARLVRGIRHGRQIFYDVADDHVRHMLADMAAHVAEPHKEDSALDDHLEHTA</sequence>
<dbReference type="InterPro" id="IPR011991">
    <property type="entry name" value="ArsR-like_HTH"/>
</dbReference>
<evidence type="ECO:0000313" key="5">
    <source>
        <dbReference type="EMBL" id="QDO99761.1"/>
    </source>
</evidence>
<evidence type="ECO:0000256" key="3">
    <source>
        <dbReference type="ARBA" id="ARBA00023163"/>
    </source>
</evidence>
<keyword evidence="3" id="KW-0804">Transcription</keyword>
<proteinExistence type="predicted"/>
<dbReference type="AlphaFoldDB" id="A0A516H7Q3"/>
<dbReference type="CDD" id="cd00090">
    <property type="entry name" value="HTH_ARSR"/>
    <property type="match status" value="1"/>
</dbReference>
<dbReference type="PANTHER" id="PTHR43132">
    <property type="entry name" value="ARSENICAL RESISTANCE OPERON REPRESSOR ARSR-RELATED"/>
    <property type="match status" value="1"/>
</dbReference>
<gene>
    <name evidence="5" type="ORF">FNB15_13180</name>
</gene>
<evidence type="ECO:0000313" key="6">
    <source>
        <dbReference type="Proteomes" id="UP000317496"/>
    </source>
</evidence>
<dbReference type="NCBIfam" id="NF033788">
    <property type="entry name" value="HTH_metalloreg"/>
    <property type="match status" value="1"/>
</dbReference>
<dbReference type="InterPro" id="IPR001845">
    <property type="entry name" value="HTH_ArsR_DNA-bd_dom"/>
</dbReference>
<dbReference type="SUPFAM" id="SSF46785">
    <property type="entry name" value="Winged helix' DNA-binding domain"/>
    <property type="match status" value="1"/>
</dbReference>
<organism evidence="5 6">
    <name type="scientific">Ferrovibrio terrae</name>
    <dbReference type="NCBI Taxonomy" id="2594003"/>
    <lineage>
        <taxon>Bacteria</taxon>
        <taxon>Pseudomonadati</taxon>
        <taxon>Pseudomonadota</taxon>
        <taxon>Alphaproteobacteria</taxon>
        <taxon>Rhodospirillales</taxon>
        <taxon>Rhodospirillaceae</taxon>
        <taxon>Ferrovibrio</taxon>
    </lineage>
</organism>
<accession>A0A516H7Q3</accession>
<feature type="domain" description="HTH arsR-type" evidence="4">
    <location>
        <begin position="4"/>
        <end position="98"/>
    </location>
</feature>
<dbReference type="Pfam" id="PF12840">
    <property type="entry name" value="HTH_20"/>
    <property type="match status" value="1"/>
</dbReference>
<keyword evidence="2" id="KW-0238">DNA-binding</keyword>
<dbReference type="KEGG" id="fer:FNB15_13180"/>
<evidence type="ECO:0000259" key="4">
    <source>
        <dbReference type="PROSITE" id="PS50987"/>
    </source>
</evidence>
<keyword evidence="1" id="KW-0805">Transcription regulation</keyword>
<name>A0A516H7Q3_9PROT</name>
<dbReference type="InterPro" id="IPR036390">
    <property type="entry name" value="WH_DNA-bd_sf"/>
</dbReference>